<keyword evidence="5 9" id="KW-0227">DNA damage</keyword>
<dbReference type="InterPro" id="IPR027417">
    <property type="entry name" value="P-loop_NTPase"/>
</dbReference>
<comment type="caution">
    <text evidence="12">The sequence shown here is derived from an EMBL/GenBank/DDBJ whole genome shotgun (WGS) entry which is preliminary data.</text>
</comment>
<evidence type="ECO:0000313" key="12">
    <source>
        <dbReference type="EMBL" id="MFC6196764.1"/>
    </source>
</evidence>
<protein>
    <recommendedName>
        <fullName evidence="3 9">DNA repair protein RecN</fullName>
    </recommendedName>
    <alternativeName>
        <fullName evidence="8 9">Recombination protein N</fullName>
    </alternativeName>
</protein>
<dbReference type="CDD" id="cd03241">
    <property type="entry name" value="ABC_RecN"/>
    <property type="match status" value="2"/>
</dbReference>
<reference evidence="13" key="1">
    <citation type="journal article" date="2019" name="Int. J. Syst. Evol. Microbiol.">
        <title>The Global Catalogue of Microorganisms (GCM) 10K type strain sequencing project: providing services to taxonomists for standard genome sequencing and annotation.</title>
        <authorList>
            <consortium name="The Broad Institute Genomics Platform"/>
            <consortium name="The Broad Institute Genome Sequencing Center for Infectious Disease"/>
            <person name="Wu L."/>
            <person name="Ma J."/>
        </authorList>
    </citation>
    <scope>NUCLEOTIDE SEQUENCE [LARGE SCALE GENOMIC DNA]</scope>
    <source>
        <strain evidence="13">CGMCC-1.15741</strain>
    </source>
</reference>
<dbReference type="PANTHER" id="PTHR11059">
    <property type="entry name" value="DNA REPAIR PROTEIN RECN"/>
    <property type="match status" value="1"/>
</dbReference>
<keyword evidence="13" id="KW-1185">Reference proteome</keyword>
<evidence type="ECO:0000256" key="7">
    <source>
        <dbReference type="ARBA" id="ARBA00023204"/>
    </source>
</evidence>
<evidence type="ECO:0000256" key="8">
    <source>
        <dbReference type="ARBA" id="ARBA00033408"/>
    </source>
</evidence>
<feature type="coiled-coil region" evidence="10">
    <location>
        <begin position="161"/>
        <end position="195"/>
    </location>
</feature>
<evidence type="ECO:0000256" key="3">
    <source>
        <dbReference type="ARBA" id="ARBA00021315"/>
    </source>
</evidence>
<evidence type="ECO:0000256" key="5">
    <source>
        <dbReference type="ARBA" id="ARBA00022763"/>
    </source>
</evidence>
<evidence type="ECO:0000256" key="4">
    <source>
        <dbReference type="ARBA" id="ARBA00022741"/>
    </source>
</evidence>
<dbReference type="NCBIfam" id="TIGR00634">
    <property type="entry name" value="recN"/>
    <property type="match status" value="1"/>
</dbReference>
<evidence type="ECO:0000256" key="1">
    <source>
        <dbReference type="ARBA" id="ARBA00003618"/>
    </source>
</evidence>
<dbReference type="Pfam" id="PF02463">
    <property type="entry name" value="SMC_N"/>
    <property type="match status" value="1"/>
</dbReference>
<evidence type="ECO:0000259" key="11">
    <source>
        <dbReference type="Pfam" id="PF02463"/>
    </source>
</evidence>
<sequence length="568" mass="61474">MLIALSVRDFVLIDALDVSVHRGFTSITGETGAGKSILLEALRFVLGGKADKRLIRNGAERTSVSASFELPSDHPALAELYDRGFDSAEEGVLTLRRVLSANGPSRVFANDQMISADLARTLGESLVEIHGQHDSSALLNPALHKSVLDQYAQSGKLIETVSKAYDSWQAAREELETLEAEANSRESELAQLQIMLDELDTLSPQEGEASRLTSERAFLMNGQKLAECLTDADDAVRQSDAANVFGTVSRHLERALRLPELAEAREDSPQLEALKTAQDAVERVLIELSEASFAVESARSAFDYDAGALEGVETRLFALRAAGRKFGVDPDALCELHMESKARLQKLGDFEFHMDGARNKVAKEEAAYCEVAGKLTALRQSSAKQLAKLVMKELKPLKLEHAVFQVRIDEKPLEAAGPDGRDKIVFEVQTNPGAPFGAMNQIASGGELARFTLALRVCLANVQTASLIVFDEADQGVGGAVASAVGERLSRLAEERQVISITHSPQVASCGHFHWHVTKAVSKDKQTTSKLTVLSTEKRLEEVARMLSGSEVTKEARAAAESLMAGAV</sequence>
<evidence type="ECO:0000256" key="9">
    <source>
        <dbReference type="PIRNR" id="PIRNR003128"/>
    </source>
</evidence>
<keyword evidence="10" id="KW-0175">Coiled coil</keyword>
<dbReference type="PANTHER" id="PTHR11059:SF0">
    <property type="entry name" value="DNA REPAIR PROTEIN RECN"/>
    <property type="match status" value="1"/>
</dbReference>
<gene>
    <name evidence="12" type="primary">recN</name>
    <name evidence="12" type="ORF">ACFQDM_01665</name>
</gene>
<dbReference type="PIRSF" id="PIRSF003128">
    <property type="entry name" value="RecN"/>
    <property type="match status" value="1"/>
</dbReference>
<dbReference type="Gene3D" id="3.40.50.300">
    <property type="entry name" value="P-loop containing nucleotide triphosphate hydrolases"/>
    <property type="match status" value="2"/>
</dbReference>
<dbReference type="EMBL" id="JBHSSW010000003">
    <property type="protein sequence ID" value="MFC6196764.1"/>
    <property type="molecule type" value="Genomic_DNA"/>
</dbReference>
<evidence type="ECO:0000256" key="6">
    <source>
        <dbReference type="ARBA" id="ARBA00022840"/>
    </source>
</evidence>
<accession>A0ABW1S5B4</accession>
<keyword evidence="7 9" id="KW-0234">DNA repair</keyword>
<evidence type="ECO:0000313" key="13">
    <source>
        <dbReference type="Proteomes" id="UP001596303"/>
    </source>
</evidence>
<keyword evidence="4" id="KW-0547">Nucleotide-binding</keyword>
<dbReference type="InterPro" id="IPR003395">
    <property type="entry name" value="RecF/RecN/SMC_N"/>
</dbReference>
<evidence type="ECO:0000256" key="10">
    <source>
        <dbReference type="SAM" id="Coils"/>
    </source>
</evidence>
<evidence type="ECO:0000256" key="2">
    <source>
        <dbReference type="ARBA" id="ARBA00009441"/>
    </source>
</evidence>
<feature type="domain" description="RecF/RecN/SMC N-terminal" evidence="11">
    <location>
        <begin position="5"/>
        <end position="513"/>
    </location>
</feature>
<organism evidence="12 13">
    <name type="scientific">Ponticaulis profundi</name>
    <dbReference type="NCBI Taxonomy" id="2665222"/>
    <lineage>
        <taxon>Bacteria</taxon>
        <taxon>Pseudomonadati</taxon>
        <taxon>Pseudomonadota</taxon>
        <taxon>Alphaproteobacteria</taxon>
        <taxon>Hyphomonadales</taxon>
        <taxon>Hyphomonadaceae</taxon>
        <taxon>Ponticaulis</taxon>
    </lineage>
</organism>
<dbReference type="InterPro" id="IPR004604">
    <property type="entry name" value="DNA_recomb/repair_RecN"/>
</dbReference>
<proteinExistence type="inferred from homology"/>
<comment type="function">
    <text evidence="1 9">May be involved in recombinational repair of damaged DNA.</text>
</comment>
<comment type="similarity">
    <text evidence="2 9">Belongs to the RecN family.</text>
</comment>
<dbReference type="RefSeq" id="WP_377374616.1">
    <property type="nucleotide sequence ID" value="NZ_JBHSSW010000003.1"/>
</dbReference>
<dbReference type="Proteomes" id="UP001596303">
    <property type="component" value="Unassembled WGS sequence"/>
</dbReference>
<name>A0ABW1S5B4_9PROT</name>
<dbReference type="SUPFAM" id="SSF52540">
    <property type="entry name" value="P-loop containing nucleoside triphosphate hydrolases"/>
    <property type="match status" value="1"/>
</dbReference>
<keyword evidence="6" id="KW-0067">ATP-binding</keyword>